<sequence>MGALNRALDLLASLFKGLATLCLAVMVTLNLFNVIWRAVFDQAFGWVFSWTLLLFMWMLLFGFFAYIRGRRDVVVDIFMSRLSTVPRRIMGMFSCLVGMAVMVAILRAAPELLALQRAPMEGTGLPIWSRSLPLFISAALIFAHFLILFIEIATGRAEPFPRDSEPVEHGAVE</sequence>
<comment type="function">
    <text evidence="9">Part of the tripartite ATP-independent periplasmic (TRAP) transport system.</text>
</comment>
<evidence type="ECO:0000313" key="12">
    <source>
        <dbReference type="Proteomes" id="UP001549164"/>
    </source>
</evidence>
<comment type="caution">
    <text evidence="11">The sequence shown here is derived from an EMBL/GenBank/DDBJ whole genome shotgun (WGS) entry which is preliminary data.</text>
</comment>
<dbReference type="InterPro" id="IPR007387">
    <property type="entry name" value="TRAP_DctQ"/>
</dbReference>
<comment type="similarity">
    <text evidence="8 9">Belongs to the TRAP transporter small permease family.</text>
</comment>
<evidence type="ECO:0000313" key="11">
    <source>
        <dbReference type="EMBL" id="MET3598289.1"/>
    </source>
</evidence>
<evidence type="ECO:0000256" key="9">
    <source>
        <dbReference type="RuleBase" id="RU369079"/>
    </source>
</evidence>
<comment type="subcellular location">
    <subcellularLocation>
        <location evidence="1 9">Cell inner membrane</location>
        <topology evidence="1 9">Multi-pass membrane protein</topology>
    </subcellularLocation>
</comment>
<dbReference type="InterPro" id="IPR055348">
    <property type="entry name" value="DctQ"/>
</dbReference>
<dbReference type="Pfam" id="PF04290">
    <property type="entry name" value="DctQ"/>
    <property type="match status" value="1"/>
</dbReference>
<feature type="transmembrane region" description="Helical" evidence="9">
    <location>
        <begin position="88"/>
        <end position="107"/>
    </location>
</feature>
<proteinExistence type="inferred from homology"/>
<name>A0ABV2I6A5_9HYPH</name>
<evidence type="ECO:0000256" key="6">
    <source>
        <dbReference type="ARBA" id="ARBA00022989"/>
    </source>
</evidence>
<evidence type="ECO:0000256" key="7">
    <source>
        <dbReference type="ARBA" id="ARBA00023136"/>
    </source>
</evidence>
<keyword evidence="4 9" id="KW-0997">Cell inner membrane</keyword>
<keyword evidence="6 9" id="KW-1133">Transmembrane helix</keyword>
<evidence type="ECO:0000259" key="10">
    <source>
        <dbReference type="Pfam" id="PF04290"/>
    </source>
</evidence>
<evidence type="ECO:0000256" key="4">
    <source>
        <dbReference type="ARBA" id="ARBA00022519"/>
    </source>
</evidence>
<dbReference type="Proteomes" id="UP001549164">
    <property type="component" value="Unassembled WGS sequence"/>
</dbReference>
<organism evidence="11 12">
    <name type="scientific">Martelella mangrovi</name>
    <dbReference type="NCBI Taxonomy" id="1397477"/>
    <lineage>
        <taxon>Bacteria</taxon>
        <taxon>Pseudomonadati</taxon>
        <taxon>Pseudomonadota</taxon>
        <taxon>Alphaproteobacteria</taxon>
        <taxon>Hyphomicrobiales</taxon>
        <taxon>Aurantimonadaceae</taxon>
        <taxon>Martelella</taxon>
    </lineage>
</organism>
<reference evidence="11 12" key="1">
    <citation type="submission" date="2024-06" db="EMBL/GenBank/DDBJ databases">
        <title>Genomic Encyclopedia of Type Strains, Phase IV (KMG-IV): sequencing the most valuable type-strain genomes for metagenomic binning, comparative biology and taxonomic classification.</title>
        <authorList>
            <person name="Goeker M."/>
        </authorList>
    </citation>
    <scope>NUCLEOTIDE SEQUENCE [LARGE SCALE GENOMIC DNA]</scope>
    <source>
        <strain evidence="11 12">DSM 28102</strain>
    </source>
</reference>
<evidence type="ECO:0000256" key="1">
    <source>
        <dbReference type="ARBA" id="ARBA00004429"/>
    </source>
</evidence>
<keyword evidence="3" id="KW-1003">Cell membrane</keyword>
<evidence type="ECO:0000256" key="2">
    <source>
        <dbReference type="ARBA" id="ARBA00022448"/>
    </source>
</evidence>
<evidence type="ECO:0000256" key="3">
    <source>
        <dbReference type="ARBA" id="ARBA00022475"/>
    </source>
</evidence>
<keyword evidence="2 9" id="KW-0813">Transport</keyword>
<keyword evidence="5 9" id="KW-0812">Transmembrane</keyword>
<evidence type="ECO:0000256" key="5">
    <source>
        <dbReference type="ARBA" id="ARBA00022692"/>
    </source>
</evidence>
<feature type="transmembrane region" description="Helical" evidence="9">
    <location>
        <begin position="127"/>
        <end position="150"/>
    </location>
</feature>
<feature type="transmembrane region" description="Helical" evidence="9">
    <location>
        <begin position="44"/>
        <end position="67"/>
    </location>
</feature>
<protein>
    <recommendedName>
        <fullName evidence="9">TRAP transporter small permease protein</fullName>
    </recommendedName>
</protein>
<evidence type="ECO:0000256" key="8">
    <source>
        <dbReference type="ARBA" id="ARBA00038436"/>
    </source>
</evidence>
<comment type="subunit">
    <text evidence="9">The complex comprises the extracytoplasmic solute receptor protein and the two transmembrane proteins.</text>
</comment>
<dbReference type="PANTHER" id="PTHR35011">
    <property type="entry name" value="2,3-DIKETO-L-GULONATE TRAP TRANSPORTER SMALL PERMEASE PROTEIN YIAM"/>
    <property type="match status" value="1"/>
</dbReference>
<feature type="domain" description="Tripartite ATP-independent periplasmic transporters DctQ component" evidence="10">
    <location>
        <begin position="26"/>
        <end position="153"/>
    </location>
</feature>
<dbReference type="RefSeq" id="WP_354432744.1">
    <property type="nucleotide sequence ID" value="NZ_JBEPLY010000001.1"/>
</dbReference>
<feature type="transmembrane region" description="Helical" evidence="9">
    <location>
        <begin position="7"/>
        <end position="32"/>
    </location>
</feature>
<accession>A0ABV2I6A5</accession>
<gene>
    <name evidence="11" type="ORF">ABID12_000210</name>
</gene>
<dbReference type="PANTHER" id="PTHR35011:SF2">
    <property type="entry name" value="2,3-DIKETO-L-GULONATE TRAP TRANSPORTER SMALL PERMEASE PROTEIN YIAM"/>
    <property type="match status" value="1"/>
</dbReference>
<keyword evidence="12" id="KW-1185">Reference proteome</keyword>
<keyword evidence="7 9" id="KW-0472">Membrane</keyword>
<dbReference type="EMBL" id="JBEPLY010000001">
    <property type="protein sequence ID" value="MET3598289.1"/>
    <property type="molecule type" value="Genomic_DNA"/>
</dbReference>